<reference evidence="4 5" key="1">
    <citation type="submission" date="2024-01" db="EMBL/GenBank/DDBJ databases">
        <title>Comparative genomics of Cryptococcus and Kwoniella reveals pathogenesis evolution and contrasting modes of karyotype evolution via chromosome fusion or intercentromeric recombination.</title>
        <authorList>
            <person name="Coelho M.A."/>
            <person name="David-Palma M."/>
            <person name="Shea T."/>
            <person name="Bowers K."/>
            <person name="McGinley-Smith S."/>
            <person name="Mohammad A.W."/>
            <person name="Gnirke A."/>
            <person name="Yurkov A.M."/>
            <person name="Nowrousian M."/>
            <person name="Sun S."/>
            <person name="Cuomo C.A."/>
            <person name="Heitman J."/>
        </authorList>
    </citation>
    <scope>NUCLEOTIDE SEQUENCE [LARGE SCALE GENOMIC DNA]</scope>
    <source>
        <strain evidence="4">CBS 11374</strain>
    </source>
</reference>
<dbReference type="PROSITE" id="PS00636">
    <property type="entry name" value="DNAJ_1"/>
    <property type="match status" value="1"/>
</dbReference>
<dbReference type="PANTHER" id="PTHR24078:SF553">
    <property type="entry name" value="DNAJ HOMOLOG SUBFAMILY B MEMBER 5"/>
    <property type="match status" value="1"/>
</dbReference>
<dbReference type="InterPro" id="IPR018253">
    <property type="entry name" value="DnaJ_domain_CS"/>
</dbReference>
<dbReference type="InterPro" id="IPR051339">
    <property type="entry name" value="DnaJ_subfamily_B"/>
</dbReference>
<evidence type="ECO:0000259" key="3">
    <source>
        <dbReference type="PROSITE" id="PS50076"/>
    </source>
</evidence>
<dbReference type="Pfam" id="PF00226">
    <property type="entry name" value="DnaJ"/>
    <property type="match status" value="1"/>
</dbReference>
<dbReference type="SUPFAM" id="SSF49493">
    <property type="entry name" value="HSP40/DnaJ peptide-binding domain"/>
    <property type="match status" value="2"/>
</dbReference>
<dbReference type="GeneID" id="87953426"/>
<dbReference type="InterPro" id="IPR036869">
    <property type="entry name" value="J_dom_sf"/>
</dbReference>
<dbReference type="SMART" id="SM00271">
    <property type="entry name" value="DnaJ"/>
    <property type="match status" value="1"/>
</dbReference>
<dbReference type="InterPro" id="IPR001623">
    <property type="entry name" value="DnaJ_domain"/>
</dbReference>
<dbReference type="InterPro" id="IPR008971">
    <property type="entry name" value="HSP40/DnaJ_pept-bd"/>
</dbReference>
<dbReference type="PANTHER" id="PTHR24078">
    <property type="entry name" value="DNAJ HOMOLOG SUBFAMILY C MEMBER"/>
    <property type="match status" value="1"/>
</dbReference>
<dbReference type="EMBL" id="CP141881">
    <property type="protein sequence ID" value="WRT64363.1"/>
    <property type="molecule type" value="Genomic_DNA"/>
</dbReference>
<dbReference type="Proteomes" id="UP001329825">
    <property type="component" value="Chromosome 1"/>
</dbReference>
<organism evidence="4 5">
    <name type="scientific">Kwoniella shivajii</name>
    <dbReference type="NCBI Taxonomy" id="564305"/>
    <lineage>
        <taxon>Eukaryota</taxon>
        <taxon>Fungi</taxon>
        <taxon>Dikarya</taxon>
        <taxon>Basidiomycota</taxon>
        <taxon>Agaricomycotina</taxon>
        <taxon>Tremellomycetes</taxon>
        <taxon>Tremellales</taxon>
        <taxon>Cryptococcaceae</taxon>
        <taxon>Kwoniella</taxon>
    </lineage>
</organism>
<feature type="region of interest" description="Disordered" evidence="2">
    <location>
        <begin position="73"/>
        <end position="103"/>
    </location>
</feature>
<evidence type="ECO:0000313" key="4">
    <source>
        <dbReference type="EMBL" id="WRT64363.1"/>
    </source>
</evidence>
<dbReference type="PRINTS" id="PR00625">
    <property type="entry name" value="JDOMAIN"/>
</dbReference>
<dbReference type="Gene3D" id="1.10.287.110">
    <property type="entry name" value="DnaJ domain"/>
    <property type="match status" value="1"/>
</dbReference>
<dbReference type="SUPFAM" id="SSF46565">
    <property type="entry name" value="Chaperone J-domain"/>
    <property type="match status" value="1"/>
</dbReference>
<dbReference type="RefSeq" id="XP_062789103.1">
    <property type="nucleotide sequence ID" value="XM_062933052.1"/>
</dbReference>
<dbReference type="CDD" id="cd10747">
    <property type="entry name" value="DnaJ_C"/>
    <property type="match status" value="1"/>
</dbReference>
<keyword evidence="5" id="KW-1185">Reference proteome</keyword>
<gene>
    <name evidence="4" type="ORF">IL334_001295</name>
</gene>
<dbReference type="Pfam" id="PF01556">
    <property type="entry name" value="DnaJ_C"/>
    <property type="match status" value="1"/>
</dbReference>
<accession>A0ABZ1CS51</accession>
<proteinExistence type="predicted"/>
<evidence type="ECO:0000256" key="1">
    <source>
        <dbReference type="ARBA" id="ARBA00023186"/>
    </source>
</evidence>
<protein>
    <recommendedName>
        <fullName evidence="3">J domain-containing protein</fullName>
    </recommendedName>
</protein>
<evidence type="ECO:0000313" key="5">
    <source>
        <dbReference type="Proteomes" id="UP001329825"/>
    </source>
</evidence>
<dbReference type="Gene3D" id="2.60.260.20">
    <property type="entry name" value="Urease metallochaperone UreE, N-terminal domain"/>
    <property type="match status" value="2"/>
</dbReference>
<keyword evidence="1" id="KW-0143">Chaperone</keyword>
<feature type="domain" description="J" evidence="3">
    <location>
        <begin position="6"/>
        <end position="73"/>
    </location>
</feature>
<dbReference type="InterPro" id="IPR002939">
    <property type="entry name" value="DnaJ_C"/>
</dbReference>
<name>A0ABZ1CS51_9TREE</name>
<evidence type="ECO:0000256" key="2">
    <source>
        <dbReference type="SAM" id="MobiDB-lite"/>
    </source>
</evidence>
<dbReference type="CDD" id="cd06257">
    <property type="entry name" value="DnaJ"/>
    <property type="match status" value="1"/>
</dbReference>
<feature type="compositionally biased region" description="Gly residues" evidence="2">
    <location>
        <begin position="78"/>
        <end position="101"/>
    </location>
</feature>
<sequence>MVNNTEYYKILGVSKDASEAELKKAYRKESLKWHPDKNPGDKRAAAEEKFKKLGEAYEVLSDPNKREVYDQLGEEGLKGGGGPPGGGFGGGFPGGGGGGGFSSFHATDPNDIFNAFFSSSGGGGGGGMEDIFGNLGGGGGGRGGPRMRQSRMGGGMPGMGGGGMPGGFGGEPQSAPPPPGEITKPLALTLEELYKGGTKRLKITRHMRSGAQEEKILEVAYKAGWKKGTKIKFAGAGNEDEYGQSQTVAFIVEEKKHNRFERVDDDLITRLNITLSQSLLGPDGGGAITKEVEQLDGRRIEITLPEGQIIQPGQETRISGEGMPVSKAGSAKKKGDLIVKWNVVFPTRLTPAQKAELRKVLN</sequence>
<dbReference type="PROSITE" id="PS50076">
    <property type="entry name" value="DNAJ_2"/>
    <property type="match status" value="1"/>
</dbReference>